<evidence type="ECO:0000259" key="2">
    <source>
        <dbReference type="PROSITE" id="PS51688"/>
    </source>
</evidence>
<evidence type="ECO:0000313" key="3">
    <source>
        <dbReference type="EMBL" id="ALW86558.1"/>
    </source>
</evidence>
<dbReference type="EMBL" id="CP013909">
    <property type="protein sequence ID" value="ALW86558.1"/>
    <property type="molecule type" value="Genomic_DNA"/>
</dbReference>
<keyword evidence="4" id="KW-1185">Reference proteome</keyword>
<feature type="domain" description="Peptidase S74" evidence="2">
    <location>
        <begin position="47"/>
        <end position="139"/>
    </location>
</feature>
<protein>
    <recommendedName>
        <fullName evidence="2">Peptidase S74 domain-containing protein</fullName>
    </recommendedName>
</protein>
<accession>A0A0U4CT27</accession>
<gene>
    <name evidence="3" type="ORF">AUC43_16605</name>
</gene>
<dbReference type="InterPro" id="IPR044914">
    <property type="entry name" value="Endosialidase_C_dom_sf"/>
</dbReference>
<organism evidence="3 4">
    <name type="scientific">Hymenobacter sedentarius</name>
    <dbReference type="NCBI Taxonomy" id="1411621"/>
    <lineage>
        <taxon>Bacteria</taxon>
        <taxon>Pseudomonadati</taxon>
        <taxon>Bacteroidota</taxon>
        <taxon>Cytophagia</taxon>
        <taxon>Cytophagales</taxon>
        <taxon>Hymenobacteraceae</taxon>
        <taxon>Hymenobacter</taxon>
    </lineage>
</organism>
<dbReference type="Pfam" id="PF13884">
    <property type="entry name" value="Peptidase_S74"/>
    <property type="match status" value="1"/>
</dbReference>
<evidence type="ECO:0000313" key="4">
    <source>
        <dbReference type="Proteomes" id="UP000059542"/>
    </source>
</evidence>
<dbReference type="KEGG" id="hyg:AUC43_16605"/>
<sequence>MTGTTTLGNALTVTGNIVPNSDGNNTLGTSALRWANVYSTNGTIQTSDARLKTNIMGLGYGMSTVMAMRPVRYAWKKTPSQTNKIGFIAQELQKVVPEVVSVGTDANQTMGVNYAELVPVLVKALQEQQAQLDTMRGRAEKAEAAVQTFESRLRALEAGTPVNATAQGQR</sequence>
<keyword evidence="1" id="KW-0175">Coiled coil</keyword>
<feature type="coiled-coil region" evidence="1">
    <location>
        <begin position="125"/>
        <end position="159"/>
    </location>
</feature>
<name>A0A0U4CT27_9BACT</name>
<dbReference type="Proteomes" id="UP000059542">
    <property type="component" value="Chromosome"/>
</dbReference>
<reference evidence="3 4" key="1">
    <citation type="submission" date="2015-12" db="EMBL/GenBank/DDBJ databases">
        <authorList>
            <person name="Shamseldin A."/>
            <person name="Moawad H."/>
            <person name="Abd El-Rahim W.M."/>
            <person name="Sadowsky M.J."/>
        </authorList>
    </citation>
    <scope>NUCLEOTIDE SEQUENCE [LARGE SCALE GENOMIC DNA]</scope>
    <source>
        <strain evidence="3 4">DG5B</strain>
    </source>
</reference>
<dbReference type="InterPro" id="IPR030392">
    <property type="entry name" value="S74_ICA"/>
</dbReference>
<dbReference type="PROSITE" id="PS51688">
    <property type="entry name" value="ICA"/>
    <property type="match status" value="1"/>
</dbReference>
<evidence type="ECO:0000256" key="1">
    <source>
        <dbReference type="SAM" id="Coils"/>
    </source>
</evidence>
<dbReference type="AlphaFoldDB" id="A0A0U4CT27"/>
<proteinExistence type="predicted"/>
<dbReference type="Gene3D" id="4.10.1090.10">
    <property type="entry name" value="Endosialidase, domain 4"/>
    <property type="match status" value="1"/>
</dbReference>